<dbReference type="Pfam" id="PF17871">
    <property type="entry name" value="AAA_lid_9"/>
    <property type="match status" value="1"/>
</dbReference>
<evidence type="ECO:0000259" key="7">
    <source>
        <dbReference type="SMART" id="SM01086"/>
    </source>
</evidence>
<evidence type="ECO:0000256" key="4">
    <source>
        <dbReference type="ARBA" id="ARBA00023186"/>
    </source>
</evidence>
<organism evidence="8 9">
    <name type="scientific">Chondromyces crocatus</name>
    <dbReference type="NCBI Taxonomy" id="52"/>
    <lineage>
        <taxon>Bacteria</taxon>
        <taxon>Pseudomonadati</taxon>
        <taxon>Myxococcota</taxon>
        <taxon>Polyangia</taxon>
        <taxon>Polyangiales</taxon>
        <taxon>Polyangiaceae</taxon>
        <taxon>Chondromyces</taxon>
    </lineage>
</organism>
<dbReference type="InterPro" id="IPR003959">
    <property type="entry name" value="ATPase_AAA_core"/>
</dbReference>
<dbReference type="Gene3D" id="3.40.50.300">
    <property type="entry name" value="P-loop containing nucleotide triphosphate hydrolases"/>
    <property type="match status" value="2"/>
</dbReference>
<keyword evidence="9" id="KW-1185">Reference proteome</keyword>
<dbReference type="Proteomes" id="UP000067626">
    <property type="component" value="Chromosome"/>
</dbReference>
<dbReference type="GO" id="GO:0034605">
    <property type="term" value="P:cellular response to heat"/>
    <property type="evidence" value="ECO:0007669"/>
    <property type="project" value="TreeGrafter"/>
</dbReference>
<feature type="compositionally biased region" description="Polar residues" evidence="5">
    <location>
        <begin position="172"/>
        <end position="181"/>
    </location>
</feature>
<dbReference type="InterPro" id="IPR041546">
    <property type="entry name" value="ClpA/ClpB_AAA_lid"/>
</dbReference>
<sequence length="955" mass="99680">MNSPRSHSELVTLRKLAQDLATRRKERLSSVHLLAAIAARGGPGGELLHDRRLDEEAILKACRSVDDEGADPIGRAMSSARDVAKRAAAKEPTALHLLLALLSDRGAGAHRALLQSGIDLARLRTAALQIAHGVVAPRRTSTRALPEGDTEALRPSWRTESPSLGGPGATGMSGNPSVTGLSSGPGMASGPGVAGVSGVTGVTRDGLGRGHASVRRGTGPGARPPNTVGPANRPPNTVGPANRPGGGLSTRPPGAVGPADRPVAVPLFPPPGWRSDAGGQGRGSTPPAPPATTIASPFGVPAAPAIPAAPAAFAGDEVRPAVAAPGQGATQPATGRPALLPPAMAARFALDRASFPVLSALGRNLTLAAAMGELDPVVGREHEIEQVLDVIAKRHANNPCLVGPAGVGKTSVARGVAQRLLEVAEPGAPPQVLVEIVTSELLAGTGARGALAERMASLRSELRETPGSVILFIDEIHELIGGGGIDEAMAELKLALSRGEICLLGATSPEEYRKTIETDPALARRFSVVEVEEPSEEDAFLLLRNVADGLGTHHKLDFTDEAIATAVSWSVRYLPGRALPDKALSILDLAGARTRRRATPVPGKSVEVGPPEVAEVVAAIADMPVERLLETDRERMLGLEQLLADRVVGHDEALGRIARVLRRNAAGIRGRRPIGSFLLLGPTGVGKTETAKAIAEALFHSPDAMTRLDLSEYAEAHAVARLVGAPPGYIGHEAGGQLTEAVRRRPYQVVLLDEIEKAHRDVLEAFLQVLDEGRMTDGRGRRVDFTNTVIVLTSNLGAAEASALRSERTVGFGRKEGGPPPERLGEAMLGAAKAALPPELYNRIDEVLCFGSLSRDEVAEIAKRLLAGLEEQLEERGVRLAVEPAAIEALLEAGGFDAAYGARPMRRTIARLIEAPLADLILRGELEEESTALVDVDEEGQVVVDALSRATAEAG</sequence>
<feature type="region of interest" description="Disordered" evidence="5">
    <location>
        <begin position="141"/>
        <end position="296"/>
    </location>
</feature>
<protein>
    <submittedName>
        <fullName evidence="8">Endopeptidase ATPase</fullName>
    </submittedName>
</protein>
<dbReference type="CDD" id="cd19499">
    <property type="entry name" value="RecA-like_ClpB_Hsp104-like"/>
    <property type="match status" value="1"/>
</dbReference>
<dbReference type="InterPro" id="IPR036628">
    <property type="entry name" value="Clp_N_dom_sf"/>
</dbReference>
<dbReference type="InterPro" id="IPR027417">
    <property type="entry name" value="P-loop_NTPase"/>
</dbReference>
<dbReference type="EMBL" id="CP012159">
    <property type="protein sequence ID" value="AKT44155.1"/>
    <property type="molecule type" value="Genomic_DNA"/>
</dbReference>
<dbReference type="RefSeq" id="WP_050435539.1">
    <property type="nucleotide sequence ID" value="NZ_CP012159.1"/>
</dbReference>
<dbReference type="CDD" id="cd00009">
    <property type="entry name" value="AAA"/>
    <property type="match status" value="1"/>
</dbReference>
<keyword evidence="3" id="KW-0067">ATP-binding</keyword>
<dbReference type="GO" id="GO:0005737">
    <property type="term" value="C:cytoplasm"/>
    <property type="evidence" value="ECO:0007669"/>
    <property type="project" value="TreeGrafter"/>
</dbReference>
<evidence type="ECO:0000259" key="6">
    <source>
        <dbReference type="SMART" id="SM00382"/>
    </source>
</evidence>
<evidence type="ECO:0000313" key="9">
    <source>
        <dbReference type="Proteomes" id="UP000067626"/>
    </source>
</evidence>
<dbReference type="AlphaFoldDB" id="A0A0K1ETB1"/>
<dbReference type="PANTHER" id="PTHR11638:SF18">
    <property type="entry name" value="HEAT SHOCK PROTEIN 104"/>
    <property type="match status" value="1"/>
</dbReference>
<dbReference type="PRINTS" id="PR00300">
    <property type="entry name" value="CLPPROTEASEA"/>
</dbReference>
<dbReference type="PATRIC" id="fig|52.7.peg.9226"/>
<dbReference type="InterPro" id="IPR050130">
    <property type="entry name" value="ClpA_ClpB"/>
</dbReference>
<dbReference type="KEGG" id="ccro:CMC5_083950"/>
<dbReference type="PROSITE" id="PS00871">
    <property type="entry name" value="CLPAB_2"/>
    <property type="match status" value="1"/>
</dbReference>
<dbReference type="Pfam" id="PF10431">
    <property type="entry name" value="ClpB_D2-small"/>
    <property type="match status" value="1"/>
</dbReference>
<dbReference type="SMART" id="SM01086">
    <property type="entry name" value="ClpB_D2-small"/>
    <property type="match status" value="1"/>
</dbReference>
<dbReference type="InterPro" id="IPR001270">
    <property type="entry name" value="ClpA/B"/>
</dbReference>
<proteinExistence type="predicted"/>
<dbReference type="GO" id="GO:0005524">
    <property type="term" value="F:ATP binding"/>
    <property type="evidence" value="ECO:0007669"/>
    <property type="project" value="UniProtKB-KW"/>
</dbReference>
<dbReference type="InterPro" id="IPR019489">
    <property type="entry name" value="Clp_ATPase_C"/>
</dbReference>
<dbReference type="PANTHER" id="PTHR11638">
    <property type="entry name" value="ATP-DEPENDENT CLP PROTEASE"/>
    <property type="match status" value="1"/>
</dbReference>
<dbReference type="GO" id="GO:0016887">
    <property type="term" value="F:ATP hydrolysis activity"/>
    <property type="evidence" value="ECO:0007669"/>
    <property type="project" value="InterPro"/>
</dbReference>
<evidence type="ECO:0000313" key="8">
    <source>
        <dbReference type="EMBL" id="AKT44155.1"/>
    </source>
</evidence>
<feature type="domain" description="AAA+ ATPase" evidence="6">
    <location>
        <begin position="395"/>
        <end position="536"/>
    </location>
</feature>
<evidence type="ECO:0000256" key="3">
    <source>
        <dbReference type="ARBA" id="ARBA00022840"/>
    </source>
</evidence>
<dbReference type="SMART" id="SM00382">
    <property type="entry name" value="AAA"/>
    <property type="match status" value="2"/>
</dbReference>
<keyword evidence="4" id="KW-0143">Chaperone</keyword>
<dbReference type="STRING" id="52.CMC5_083950"/>
<evidence type="ECO:0000256" key="5">
    <source>
        <dbReference type="SAM" id="MobiDB-lite"/>
    </source>
</evidence>
<dbReference type="InterPro" id="IPR028299">
    <property type="entry name" value="ClpA/B_CS2"/>
</dbReference>
<keyword evidence="2" id="KW-0547">Nucleotide-binding</keyword>
<dbReference type="SUPFAM" id="SSF52540">
    <property type="entry name" value="P-loop containing nucleoside triphosphate hydrolases"/>
    <property type="match status" value="2"/>
</dbReference>
<dbReference type="Pfam" id="PF00004">
    <property type="entry name" value="AAA"/>
    <property type="match status" value="1"/>
</dbReference>
<dbReference type="InterPro" id="IPR003593">
    <property type="entry name" value="AAA+_ATPase"/>
</dbReference>
<dbReference type="FunFam" id="3.40.50.300:FF:000025">
    <property type="entry name" value="ATP-dependent Clp protease subunit"/>
    <property type="match status" value="1"/>
</dbReference>
<reference evidence="8 9" key="1">
    <citation type="submission" date="2015-07" db="EMBL/GenBank/DDBJ databases">
        <title>Genome analysis of myxobacterium Chondromyces crocatus Cm c5 reveals a high potential for natural compound synthesis and the genetic basis for the loss of fruiting body formation.</title>
        <authorList>
            <person name="Zaburannyi N."/>
            <person name="Bunk B."/>
            <person name="Maier J."/>
            <person name="Overmann J."/>
            <person name="Mueller R."/>
        </authorList>
    </citation>
    <scope>NUCLEOTIDE SEQUENCE [LARGE SCALE GENOMIC DNA]</scope>
    <source>
        <strain evidence="8 9">Cm c5</strain>
    </source>
</reference>
<name>A0A0K1ETB1_CHOCO</name>
<gene>
    <name evidence="8" type="ORF">CMC5_083950</name>
</gene>
<evidence type="ECO:0000256" key="1">
    <source>
        <dbReference type="ARBA" id="ARBA00022737"/>
    </source>
</evidence>
<dbReference type="Gene3D" id="1.10.1780.10">
    <property type="entry name" value="Clp, N-terminal domain"/>
    <property type="match status" value="1"/>
</dbReference>
<keyword evidence="1" id="KW-0677">Repeat</keyword>
<dbReference type="OrthoDB" id="5477619at2"/>
<evidence type="ECO:0000256" key="2">
    <source>
        <dbReference type="ARBA" id="ARBA00022741"/>
    </source>
</evidence>
<accession>A0A0K1ETB1</accession>
<dbReference type="Pfam" id="PF07724">
    <property type="entry name" value="AAA_2"/>
    <property type="match status" value="1"/>
</dbReference>
<feature type="domain" description="Clp ATPase C-terminal" evidence="7">
    <location>
        <begin position="853"/>
        <end position="944"/>
    </location>
</feature>
<dbReference type="Gene3D" id="1.10.8.60">
    <property type="match status" value="2"/>
</dbReference>
<feature type="domain" description="AAA+ ATPase" evidence="6">
    <location>
        <begin position="673"/>
        <end position="816"/>
    </location>
</feature>